<dbReference type="EMBL" id="ADOT01000004">
    <property type="protein sequence ID" value="EGX54368.1"/>
    <property type="molecule type" value="Genomic_DNA"/>
</dbReference>
<reference evidence="2 3" key="1">
    <citation type="journal article" date="2011" name="PLoS Pathog.">
        <title>Genomic and proteomic analyses of the fungus Arthrobotrys oligospora provide insights into nematode-trap formation.</title>
        <authorList>
            <person name="Yang J."/>
            <person name="Wang L."/>
            <person name="Ji X."/>
            <person name="Feng Y."/>
            <person name="Li X."/>
            <person name="Zou C."/>
            <person name="Xu J."/>
            <person name="Ren Y."/>
            <person name="Mi Q."/>
            <person name="Wu J."/>
            <person name="Liu S."/>
            <person name="Liu Y."/>
            <person name="Huang X."/>
            <person name="Wang H."/>
            <person name="Niu X."/>
            <person name="Li J."/>
            <person name="Liang L."/>
            <person name="Luo Y."/>
            <person name="Ji K."/>
            <person name="Zhou W."/>
            <person name="Yu Z."/>
            <person name="Li G."/>
            <person name="Liu Y."/>
            <person name="Li L."/>
            <person name="Qiao M."/>
            <person name="Feng L."/>
            <person name="Zhang K.-Q."/>
        </authorList>
    </citation>
    <scope>NUCLEOTIDE SEQUENCE [LARGE SCALE GENOMIC DNA]</scope>
    <source>
        <strain evidence="3">ATCC 24927 / CBS 115.81 / DSM 1491</strain>
    </source>
</reference>
<feature type="compositionally biased region" description="Basic and acidic residues" evidence="1">
    <location>
        <begin position="287"/>
        <end position="303"/>
    </location>
</feature>
<sequence length="312" mass="33887">MDANGGQETNPIKLTDDIVCHSPDEPFGKCECKGEGKSERHSHFAHTLLPSKLFRTQLTTNPVQLCHGGALIFGNDEKSKQYLGDLGHPEVNAPLTSPESETLSNDVDSGLGTSLSQSSFFDPRTKLGTDPSFTNSKSRSGRRLTSAQTSDGIGIAQASLVFRREEYNVGIVCALPKEHLALESGGGVPSEKNDIQLGDVVVSHPEGDSTGVIQYDFGKTLKNNEFVRKGFLQSPPRFIITGISDLESDPNKARYPLQACLESIATRHPEYGYPGYQFDPLLAANAERNRSSSGDGHKEEEIPRNNAQVSKL</sequence>
<feature type="region of interest" description="Disordered" evidence="1">
    <location>
        <begin position="284"/>
        <end position="312"/>
    </location>
</feature>
<dbReference type="eggNOG" id="ENOG502RR6X">
    <property type="taxonomic scope" value="Eukaryota"/>
</dbReference>
<evidence type="ECO:0000313" key="2">
    <source>
        <dbReference type="EMBL" id="EGX54368.1"/>
    </source>
</evidence>
<dbReference type="GO" id="GO:0003824">
    <property type="term" value="F:catalytic activity"/>
    <property type="evidence" value="ECO:0007669"/>
    <property type="project" value="InterPro"/>
</dbReference>
<evidence type="ECO:0000313" key="3">
    <source>
        <dbReference type="Proteomes" id="UP000008784"/>
    </source>
</evidence>
<dbReference type="PANTHER" id="PTHR46082:SF11">
    <property type="entry name" value="AAA+ ATPASE DOMAIN-CONTAINING PROTEIN-RELATED"/>
    <property type="match status" value="1"/>
</dbReference>
<dbReference type="Gene3D" id="3.40.50.1580">
    <property type="entry name" value="Nucleoside phosphorylase domain"/>
    <property type="match status" value="1"/>
</dbReference>
<gene>
    <name evidence="2" type="ORF">AOL_s00004g17</name>
</gene>
<dbReference type="OrthoDB" id="1577640at2759"/>
<comment type="caution">
    <text evidence="2">The sequence shown here is derived from an EMBL/GenBank/DDBJ whole genome shotgun (WGS) entry which is preliminary data.</text>
</comment>
<accession>G1WXK7</accession>
<dbReference type="HOGENOM" id="CLU_891303_0_0_1"/>
<organism evidence="2 3">
    <name type="scientific">Arthrobotrys oligospora (strain ATCC 24927 / CBS 115.81 / DSM 1491)</name>
    <name type="common">Nematode-trapping fungus</name>
    <name type="synonym">Didymozoophaga oligospora</name>
    <dbReference type="NCBI Taxonomy" id="756982"/>
    <lineage>
        <taxon>Eukaryota</taxon>
        <taxon>Fungi</taxon>
        <taxon>Dikarya</taxon>
        <taxon>Ascomycota</taxon>
        <taxon>Pezizomycotina</taxon>
        <taxon>Orbiliomycetes</taxon>
        <taxon>Orbiliales</taxon>
        <taxon>Orbiliaceae</taxon>
        <taxon>Orbilia</taxon>
        <taxon>Orbilia oligospora</taxon>
    </lineage>
</organism>
<dbReference type="InterPro" id="IPR035994">
    <property type="entry name" value="Nucleoside_phosphorylase_sf"/>
</dbReference>
<feature type="region of interest" description="Disordered" evidence="1">
    <location>
        <begin position="83"/>
        <end position="148"/>
    </location>
</feature>
<evidence type="ECO:0000256" key="1">
    <source>
        <dbReference type="SAM" id="MobiDB-lite"/>
    </source>
</evidence>
<dbReference type="AlphaFoldDB" id="G1WXK7"/>
<keyword evidence="3" id="KW-1185">Reference proteome</keyword>
<dbReference type="InterPro" id="IPR053137">
    <property type="entry name" value="NLR-like"/>
</dbReference>
<feature type="compositionally biased region" description="Polar residues" evidence="1">
    <location>
        <begin position="131"/>
        <end position="148"/>
    </location>
</feature>
<dbReference type="STRING" id="756982.G1WXK7"/>
<dbReference type="GeneID" id="22888016"/>
<dbReference type="GO" id="GO:0009116">
    <property type="term" value="P:nucleoside metabolic process"/>
    <property type="evidence" value="ECO:0007669"/>
    <property type="project" value="InterPro"/>
</dbReference>
<name>G1WXK7_ARTOA</name>
<feature type="compositionally biased region" description="Polar residues" evidence="1">
    <location>
        <begin position="94"/>
        <end position="120"/>
    </location>
</feature>
<dbReference type="InParanoid" id="G1WXK7"/>
<dbReference type="Proteomes" id="UP000008784">
    <property type="component" value="Unassembled WGS sequence"/>
</dbReference>
<protein>
    <submittedName>
        <fullName evidence="2">Uncharacterized protein</fullName>
    </submittedName>
</protein>
<dbReference type="PANTHER" id="PTHR46082">
    <property type="entry name" value="ATP/GTP-BINDING PROTEIN-RELATED"/>
    <property type="match status" value="1"/>
</dbReference>
<proteinExistence type="predicted"/>
<dbReference type="RefSeq" id="XP_011116969.1">
    <property type="nucleotide sequence ID" value="XM_011118667.1"/>
</dbReference>